<dbReference type="InterPro" id="IPR017850">
    <property type="entry name" value="Alkaline_phosphatase_core_sf"/>
</dbReference>
<dbReference type="InterPro" id="IPR039559">
    <property type="entry name" value="AIM6_PI-PLC-like_dom"/>
</dbReference>
<dbReference type="GO" id="GO:0046872">
    <property type="term" value="F:metal ion binding"/>
    <property type="evidence" value="ECO:0007669"/>
    <property type="project" value="UniProtKB-KW"/>
</dbReference>
<dbReference type="GO" id="GO:0004035">
    <property type="term" value="F:alkaline phosphatase activity"/>
    <property type="evidence" value="ECO:0007669"/>
    <property type="project" value="TreeGrafter"/>
</dbReference>
<feature type="binding site" evidence="8">
    <location>
        <position position="287"/>
    </location>
    <ligand>
        <name>Zn(2+)</name>
        <dbReference type="ChEBI" id="CHEBI:29105"/>
        <label>2</label>
    </ligand>
</feature>
<evidence type="ECO:0000313" key="11">
    <source>
        <dbReference type="EMBL" id="PHQ29895.1"/>
    </source>
</evidence>
<evidence type="ECO:0000256" key="4">
    <source>
        <dbReference type="ARBA" id="ARBA00022801"/>
    </source>
</evidence>
<dbReference type="Gene3D" id="3.20.20.190">
    <property type="entry name" value="Phosphatidylinositol (PI) phosphodiesterase"/>
    <property type="match status" value="1"/>
</dbReference>
<name>A0A2G1VT13_9FLAO</name>
<comment type="similarity">
    <text evidence="1 9">Belongs to the alkaline phosphatase family.</text>
</comment>
<accession>A0A2G1VT13</accession>
<proteinExistence type="inferred from homology"/>
<feature type="binding site" evidence="8">
    <location>
        <position position="531"/>
    </location>
    <ligand>
        <name>Zn(2+)</name>
        <dbReference type="ChEBI" id="CHEBI:29105"/>
        <label>2</label>
    </ligand>
</feature>
<feature type="chain" id="PRO_5013592084" evidence="10">
    <location>
        <begin position="25"/>
        <end position="593"/>
    </location>
</feature>
<feature type="binding site" evidence="8">
    <location>
        <position position="381"/>
    </location>
    <ligand>
        <name>Mg(2+)</name>
        <dbReference type="ChEBI" id="CHEBI:18420"/>
    </ligand>
</feature>
<dbReference type="CDD" id="cd16012">
    <property type="entry name" value="ALP"/>
    <property type="match status" value="1"/>
</dbReference>
<dbReference type="PRINTS" id="PR00113">
    <property type="entry name" value="ALKPHPHTASE"/>
</dbReference>
<evidence type="ECO:0000256" key="2">
    <source>
        <dbReference type="ARBA" id="ARBA00022553"/>
    </source>
</evidence>
<gene>
    <name evidence="11" type="ORF">CJ305_07960</name>
</gene>
<dbReference type="AlphaFoldDB" id="A0A2G1VT13"/>
<evidence type="ECO:0000256" key="10">
    <source>
        <dbReference type="SAM" id="SignalP"/>
    </source>
</evidence>
<dbReference type="Proteomes" id="UP000229433">
    <property type="component" value="Unassembled WGS sequence"/>
</dbReference>
<evidence type="ECO:0000256" key="8">
    <source>
        <dbReference type="PIRSR" id="PIRSR601952-2"/>
    </source>
</evidence>
<dbReference type="RefSeq" id="WP_099645736.1">
    <property type="nucleotide sequence ID" value="NZ_KZ319289.1"/>
</dbReference>
<dbReference type="PROSITE" id="PS00123">
    <property type="entry name" value="ALKALINE_PHOSPHATASE"/>
    <property type="match status" value="1"/>
</dbReference>
<dbReference type="Pfam" id="PF00245">
    <property type="entry name" value="Alk_phosphatase"/>
    <property type="match status" value="3"/>
</dbReference>
<reference evidence="11 12" key="1">
    <citation type="submission" date="2017-08" db="EMBL/GenBank/DDBJ databases">
        <title>The whole genome shortgun sequences of strain Leeuwenhoekiella nanhaiensis G18 from the South China Sea.</title>
        <authorList>
            <person name="Liu Q."/>
        </authorList>
    </citation>
    <scope>NUCLEOTIDE SEQUENCE [LARGE SCALE GENOMIC DNA]</scope>
    <source>
        <strain evidence="11 12">G18</strain>
    </source>
</reference>
<feature type="signal peptide" evidence="10">
    <location>
        <begin position="1"/>
        <end position="24"/>
    </location>
</feature>
<feature type="binding site" evidence="8">
    <location>
        <position position="287"/>
    </location>
    <ligand>
        <name>Mg(2+)</name>
        <dbReference type="ChEBI" id="CHEBI:18420"/>
    </ligand>
</feature>
<dbReference type="GO" id="GO:0006629">
    <property type="term" value="P:lipid metabolic process"/>
    <property type="evidence" value="ECO:0007669"/>
    <property type="project" value="InterPro"/>
</dbReference>
<comment type="caution">
    <text evidence="11">The sequence shown here is derived from an EMBL/GenBank/DDBJ whole genome shotgun (WGS) entry which is preliminary data.</text>
</comment>
<keyword evidence="4" id="KW-0378">Hydrolase</keyword>
<dbReference type="EMBL" id="NQXA01000003">
    <property type="protein sequence ID" value="PHQ29895.1"/>
    <property type="molecule type" value="Genomic_DNA"/>
</dbReference>
<evidence type="ECO:0000256" key="7">
    <source>
        <dbReference type="PIRSR" id="PIRSR601952-1"/>
    </source>
</evidence>
<keyword evidence="5 8" id="KW-0862">Zinc</keyword>
<dbReference type="GO" id="GO:0008081">
    <property type="term" value="F:phosphoric diester hydrolase activity"/>
    <property type="evidence" value="ECO:0007669"/>
    <property type="project" value="InterPro"/>
</dbReference>
<dbReference type="PANTHER" id="PTHR11596">
    <property type="entry name" value="ALKALINE PHOSPHATASE"/>
    <property type="match status" value="1"/>
</dbReference>
<dbReference type="SMART" id="SM00098">
    <property type="entry name" value="alkPPc"/>
    <property type="match status" value="1"/>
</dbReference>
<dbReference type="Pfam" id="PF13653">
    <property type="entry name" value="GDPD_2"/>
    <property type="match status" value="1"/>
</dbReference>
<evidence type="ECO:0000256" key="9">
    <source>
        <dbReference type="RuleBase" id="RU003946"/>
    </source>
</evidence>
<keyword evidence="12" id="KW-1185">Reference proteome</keyword>
<feature type="binding site" evidence="8">
    <location>
        <position position="530"/>
    </location>
    <ligand>
        <name>Zn(2+)</name>
        <dbReference type="ChEBI" id="CHEBI:29105"/>
        <label>2</label>
    </ligand>
</feature>
<dbReference type="InterPro" id="IPR001952">
    <property type="entry name" value="Alkaline_phosphatase"/>
</dbReference>
<comment type="cofactor">
    <cofactor evidence="8">
        <name>Mg(2+)</name>
        <dbReference type="ChEBI" id="CHEBI:18420"/>
    </cofactor>
    <text evidence="8">Binds 1 Mg(2+) ion.</text>
</comment>
<feature type="binding site" evidence="8">
    <location>
        <position position="488"/>
    </location>
    <ligand>
        <name>Zn(2+)</name>
        <dbReference type="ChEBI" id="CHEBI:29105"/>
        <label>2</label>
    </ligand>
</feature>
<keyword evidence="6 8" id="KW-0460">Magnesium</keyword>
<protein>
    <submittedName>
        <fullName evidence="11">Alkaline phosphatase</fullName>
    </submittedName>
</protein>
<comment type="cofactor">
    <cofactor evidence="8">
        <name>Zn(2+)</name>
        <dbReference type="ChEBI" id="CHEBI:29105"/>
    </cofactor>
    <text evidence="8">Binds 2 Zn(2+) ions.</text>
</comment>
<evidence type="ECO:0000256" key="3">
    <source>
        <dbReference type="ARBA" id="ARBA00022723"/>
    </source>
</evidence>
<evidence type="ECO:0000256" key="6">
    <source>
        <dbReference type="ARBA" id="ARBA00022842"/>
    </source>
</evidence>
<dbReference type="SUPFAM" id="SSF53649">
    <property type="entry name" value="Alkaline phosphatase-like"/>
    <property type="match status" value="1"/>
</dbReference>
<dbReference type="SUPFAM" id="SSF51695">
    <property type="entry name" value="PLC-like phosphodiesterases"/>
    <property type="match status" value="1"/>
</dbReference>
<dbReference type="InterPro" id="IPR017946">
    <property type="entry name" value="PLC-like_Pdiesterase_TIM-brl"/>
</dbReference>
<dbReference type="CDD" id="cd08577">
    <property type="entry name" value="PI-PLCc_GDPD_SF_unchar3"/>
    <property type="match status" value="1"/>
</dbReference>
<dbReference type="PANTHER" id="PTHR11596:SF5">
    <property type="entry name" value="ALKALINE PHOSPHATASE"/>
    <property type="match status" value="1"/>
</dbReference>
<feature type="binding site" evidence="8">
    <location>
        <position position="483"/>
    </location>
    <ligand>
        <name>Mg(2+)</name>
        <dbReference type="ChEBI" id="CHEBI:18420"/>
    </ligand>
</feature>
<keyword evidence="10" id="KW-0732">Signal</keyword>
<dbReference type="Gene3D" id="3.40.720.10">
    <property type="entry name" value="Alkaline Phosphatase, subunit A"/>
    <property type="match status" value="1"/>
</dbReference>
<sequence length="593" mass="64552">MKTSKAFKCVLLLAVLVWSNAILAQQAETYQVHAHNDYAQEFPFWGAYVGGAASIEADVFLKENRLYVTHSEAEILPENTLEHLYLQPLAELARTGDLRKLQLLIDIKSEAKPTLKALAQILENYPALTQSDKLELVISGNRPQSEDYGKHPDFIQFDHQNTDDLKSIDLSKVALVSVNFKNYSVWNGLGRMVAADLQRVEAVINTAHANGKPVRFWASPDTKTAWATLANLGVDYINTDTPARATDFLNQLKPNTYTNTEQIDVYKPAFDFDYNARPQNVILLIGDGNGLTQITSAQIANGGELSLTQLTDIGFSKTASADDLVTDSAAGGTAMATGHKTHNRAIGVDSYDQPLQNITEILSLQGFNTGLMSTDAIDGATPASFYAHRAERDDSEGILADLKGSRLNFFIAGGKSKADRISSAFTIKSLDSFTDLTEKTAVFLGESKVLSVAAGRGKLFPNSLTRALSVLNAAEKPFFLMAEAAQIDSNGHTNNAAGIIQEMLDFDVAIARALQFADTHKNTLVVITADHETSGFGIMGGDLDQKTVRGDFLSTDHSGVMVPVFAYGPGAQLFRGVYENTEIFQRILKALEL</sequence>
<feature type="binding site" evidence="8">
    <location>
        <position position="492"/>
    </location>
    <ligand>
        <name>Zn(2+)</name>
        <dbReference type="ChEBI" id="CHEBI:29105"/>
        <label>2</label>
    </ligand>
</feature>
<keyword evidence="3 8" id="KW-0479">Metal-binding</keyword>
<evidence type="ECO:0000256" key="5">
    <source>
        <dbReference type="ARBA" id="ARBA00022833"/>
    </source>
</evidence>
<feature type="active site" description="Phosphoserine intermediate" evidence="7">
    <location>
        <position position="328"/>
    </location>
</feature>
<evidence type="ECO:0000256" key="1">
    <source>
        <dbReference type="ARBA" id="ARBA00005984"/>
    </source>
</evidence>
<dbReference type="OrthoDB" id="9794455at2"/>
<keyword evidence="2" id="KW-0597">Phosphoprotein</keyword>
<evidence type="ECO:0000313" key="12">
    <source>
        <dbReference type="Proteomes" id="UP000229433"/>
    </source>
</evidence>
<organism evidence="11 12">
    <name type="scientific">Leeuwenhoekiella nanhaiensis</name>
    <dbReference type="NCBI Taxonomy" id="1655491"/>
    <lineage>
        <taxon>Bacteria</taxon>
        <taxon>Pseudomonadati</taxon>
        <taxon>Bacteroidota</taxon>
        <taxon>Flavobacteriia</taxon>
        <taxon>Flavobacteriales</taxon>
        <taxon>Flavobacteriaceae</taxon>
        <taxon>Leeuwenhoekiella</taxon>
    </lineage>
</organism>
<dbReference type="InterPro" id="IPR018299">
    <property type="entry name" value="Alkaline_phosphatase_AS"/>
</dbReference>